<sequence length="70" mass="8018">MQSIRSSLPYLIGQLALLPSCCWNGTKTSSCPGSHPTPHRLSDWIMNGGRRRDLPHLQHHHHHHRHLCRG</sequence>
<gene>
    <name evidence="1" type="ORF">AAFF_G00143150</name>
</gene>
<dbReference type="Proteomes" id="UP001221898">
    <property type="component" value="Unassembled WGS sequence"/>
</dbReference>
<evidence type="ECO:0000313" key="2">
    <source>
        <dbReference type="Proteomes" id="UP001221898"/>
    </source>
</evidence>
<dbReference type="AlphaFoldDB" id="A0AAD7WWZ2"/>
<comment type="caution">
    <text evidence="1">The sequence shown here is derived from an EMBL/GenBank/DDBJ whole genome shotgun (WGS) entry which is preliminary data.</text>
</comment>
<keyword evidence="2" id="KW-1185">Reference proteome</keyword>
<proteinExistence type="predicted"/>
<dbReference type="EMBL" id="JAINUG010000020">
    <property type="protein sequence ID" value="KAJ8412048.1"/>
    <property type="molecule type" value="Genomic_DNA"/>
</dbReference>
<protein>
    <submittedName>
        <fullName evidence="1">Uncharacterized protein</fullName>
    </submittedName>
</protein>
<evidence type="ECO:0000313" key="1">
    <source>
        <dbReference type="EMBL" id="KAJ8412048.1"/>
    </source>
</evidence>
<name>A0AAD7WWZ2_9TELE</name>
<reference evidence="1" key="1">
    <citation type="journal article" date="2023" name="Science">
        <title>Genome structures resolve the early diversification of teleost fishes.</title>
        <authorList>
            <person name="Parey E."/>
            <person name="Louis A."/>
            <person name="Montfort J."/>
            <person name="Bouchez O."/>
            <person name="Roques C."/>
            <person name="Iampietro C."/>
            <person name="Lluch J."/>
            <person name="Castinel A."/>
            <person name="Donnadieu C."/>
            <person name="Desvignes T."/>
            <person name="Floi Bucao C."/>
            <person name="Jouanno E."/>
            <person name="Wen M."/>
            <person name="Mejri S."/>
            <person name="Dirks R."/>
            <person name="Jansen H."/>
            <person name="Henkel C."/>
            <person name="Chen W.J."/>
            <person name="Zahm M."/>
            <person name="Cabau C."/>
            <person name="Klopp C."/>
            <person name="Thompson A.W."/>
            <person name="Robinson-Rechavi M."/>
            <person name="Braasch I."/>
            <person name="Lecointre G."/>
            <person name="Bobe J."/>
            <person name="Postlethwait J.H."/>
            <person name="Berthelot C."/>
            <person name="Roest Crollius H."/>
            <person name="Guiguen Y."/>
        </authorList>
    </citation>
    <scope>NUCLEOTIDE SEQUENCE</scope>
    <source>
        <strain evidence="1">NC1722</strain>
    </source>
</reference>
<organism evidence="1 2">
    <name type="scientific">Aldrovandia affinis</name>
    <dbReference type="NCBI Taxonomy" id="143900"/>
    <lineage>
        <taxon>Eukaryota</taxon>
        <taxon>Metazoa</taxon>
        <taxon>Chordata</taxon>
        <taxon>Craniata</taxon>
        <taxon>Vertebrata</taxon>
        <taxon>Euteleostomi</taxon>
        <taxon>Actinopterygii</taxon>
        <taxon>Neopterygii</taxon>
        <taxon>Teleostei</taxon>
        <taxon>Notacanthiformes</taxon>
        <taxon>Halosauridae</taxon>
        <taxon>Aldrovandia</taxon>
    </lineage>
</organism>
<accession>A0AAD7WWZ2</accession>